<dbReference type="Gene3D" id="6.10.250.690">
    <property type="match status" value="1"/>
</dbReference>
<keyword evidence="4 7" id="KW-0238">DNA-binding</keyword>
<dbReference type="AlphaFoldDB" id="F7NP22"/>
<dbReference type="PROSITE" id="PS50110">
    <property type="entry name" value="RESPONSE_REGULATORY"/>
    <property type="match status" value="1"/>
</dbReference>
<evidence type="ECO:0000313" key="10">
    <source>
        <dbReference type="EMBL" id="EGO62145.1"/>
    </source>
</evidence>
<protein>
    <submittedName>
        <fullName evidence="10">Two-component response regulator</fullName>
    </submittedName>
</protein>
<evidence type="ECO:0000313" key="11">
    <source>
        <dbReference type="Proteomes" id="UP000003240"/>
    </source>
</evidence>
<organism evidence="10 11">
    <name type="scientific">Acetonema longum DSM 6540</name>
    <dbReference type="NCBI Taxonomy" id="1009370"/>
    <lineage>
        <taxon>Bacteria</taxon>
        <taxon>Bacillati</taxon>
        <taxon>Bacillota</taxon>
        <taxon>Negativicutes</taxon>
        <taxon>Acetonemataceae</taxon>
        <taxon>Acetonema</taxon>
    </lineage>
</organism>
<dbReference type="SMART" id="SM00448">
    <property type="entry name" value="REC"/>
    <property type="match status" value="1"/>
</dbReference>
<dbReference type="GO" id="GO:0032993">
    <property type="term" value="C:protein-DNA complex"/>
    <property type="evidence" value="ECO:0007669"/>
    <property type="project" value="TreeGrafter"/>
</dbReference>
<dbReference type="Pfam" id="PF00486">
    <property type="entry name" value="Trans_reg_C"/>
    <property type="match status" value="1"/>
</dbReference>
<dbReference type="GO" id="GO:0000976">
    <property type="term" value="F:transcription cis-regulatory region binding"/>
    <property type="evidence" value="ECO:0007669"/>
    <property type="project" value="TreeGrafter"/>
</dbReference>
<dbReference type="InterPro" id="IPR001867">
    <property type="entry name" value="OmpR/PhoB-type_DNA-bd"/>
</dbReference>
<dbReference type="InterPro" id="IPR039420">
    <property type="entry name" value="WalR-like"/>
</dbReference>
<evidence type="ECO:0000256" key="5">
    <source>
        <dbReference type="ARBA" id="ARBA00023163"/>
    </source>
</evidence>
<comment type="caution">
    <text evidence="10">The sequence shown here is derived from an EMBL/GenBank/DDBJ whole genome shotgun (WGS) entry which is preliminary data.</text>
</comment>
<feature type="domain" description="OmpR/PhoB-type" evidence="9">
    <location>
        <begin position="125"/>
        <end position="223"/>
    </location>
</feature>
<dbReference type="GO" id="GO:0005829">
    <property type="term" value="C:cytosol"/>
    <property type="evidence" value="ECO:0007669"/>
    <property type="project" value="TreeGrafter"/>
</dbReference>
<feature type="modified residue" description="4-aspartylphosphate" evidence="6">
    <location>
        <position position="51"/>
    </location>
</feature>
<dbReference type="CDD" id="cd00383">
    <property type="entry name" value="trans_reg_C"/>
    <property type="match status" value="1"/>
</dbReference>
<sequence>MKILVVEDSEFLCDAMVTVLSAAGFDADQTDDGEEGFFLAEQAVYDLLVLDIMLPGISGIEILKQLRAKGNTVPILMVTAKDCIEDRVRGLNTGADDYMVKPFAVSEFLARVRALLRRKGGGTPQGLLSYKSLVLNPQVKQGYYQSQELWLTVREYELLEFLVLNREQILTKEQIFDRLWGIEAETGLGVVEVYIHFLRKKMSAFGCNKFIRTIRGVGYMLKEQMSGN</sequence>
<dbReference type="PROSITE" id="PS51755">
    <property type="entry name" value="OMPR_PHOB"/>
    <property type="match status" value="1"/>
</dbReference>
<dbReference type="InterPro" id="IPR036388">
    <property type="entry name" value="WH-like_DNA-bd_sf"/>
</dbReference>
<evidence type="ECO:0000256" key="2">
    <source>
        <dbReference type="ARBA" id="ARBA00023012"/>
    </source>
</evidence>
<keyword evidence="1 6" id="KW-0597">Phosphoprotein</keyword>
<evidence type="ECO:0000259" key="8">
    <source>
        <dbReference type="PROSITE" id="PS50110"/>
    </source>
</evidence>
<evidence type="ECO:0000256" key="3">
    <source>
        <dbReference type="ARBA" id="ARBA00023015"/>
    </source>
</evidence>
<keyword evidence="5" id="KW-0804">Transcription</keyword>
<reference evidence="10 11" key="1">
    <citation type="journal article" date="2011" name="EMBO J.">
        <title>Structural diversity of bacterial flagellar motors.</title>
        <authorList>
            <person name="Chen S."/>
            <person name="Beeby M."/>
            <person name="Murphy G.E."/>
            <person name="Leadbetter J.R."/>
            <person name="Hendrixson D.R."/>
            <person name="Briegel A."/>
            <person name="Li Z."/>
            <person name="Shi J."/>
            <person name="Tocheva E.I."/>
            <person name="Muller A."/>
            <person name="Dobro M.J."/>
            <person name="Jensen G.J."/>
        </authorList>
    </citation>
    <scope>NUCLEOTIDE SEQUENCE [LARGE SCALE GENOMIC DNA]</scope>
    <source>
        <strain evidence="10 11">DSM 6540</strain>
    </source>
</reference>
<dbReference type="Gene3D" id="1.10.10.10">
    <property type="entry name" value="Winged helix-like DNA-binding domain superfamily/Winged helix DNA-binding domain"/>
    <property type="match status" value="1"/>
</dbReference>
<name>F7NP22_9FIRM</name>
<feature type="domain" description="Response regulatory" evidence="8">
    <location>
        <begin position="2"/>
        <end position="116"/>
    </location>
</feature>
<dbReference type="InterPro" id="IPR016032">
    <property type="entry name" value="Sig_transdc_resp-reg_C-effctor"/>
</dbReference>
<dbReference type="OrthoDB" id="9790442at2"/>
<dbReference type="SUPFAM" id="SSF46894">
    <property type="entry name" value="C-terminal effector domain of the bipartite response regulators"/>
    <property type="match status" value="1"/>
</dbReference>
<evidence type="ECO:0000256" key="7">
    <source>
        <dbReference type="PROSITE-ProRule" id="PRU01091"/>
    </source>
</evidence>
<dbReference type="Gene3D" id="3.40.50.2300">
    <property type="match status" value="1"/>
</dbReference>
<keyword evidence="11" id="KW-1185">Reference proteome</keyword>
<gene>
    <name evidence="10" type="ORF">ALO_19317</name>
</gene>
<dbReference type="GO" id="GO:0006355">
    <property type="term" value="P:regulation of DNA-templated transcription"/>
    <property type="evidence" value="ECO:0007669"/>
    <property type="project" value="InterPro"/>
</dbReference>
<dbReference type="RefSeq" id="WP_004099080.1">
    <property type="nucleotide sequence ID" value="NZ_AFGF01000240.1"/>
</dbReference>
<dbReference type="PANTHER" id="PTHR48111">
    <property type="entry name" value="REGULATOR OF RPOS"/>
    <property type="match status" value="1"/>
</dbReference>
<dbReference type="Proteomes" id="UP000003240">
    <property type="component" value="Unassembled WGS sequence"/>
</dbReference>
<evidence type="ECO:0000256" key="6">
    <source>
        <dbReference type="PROSITE-ProRule" id="PRU00169"/>
    </source>
</evidence>
<dbReference type="STRING" id="1009370.ALO_19317"/>
<dbReference type="EMBL" id="AFGF01000240">
    <property type="protein sequence ID" value="EGO62145.1"/>
    <property type="molecule type" value="Genomic_DNA"/>
</dbReference>
<dbReference type="InterPro" id="IPR011006">
    <property type="entry name" value="CheY-like_superfamily"/>
</dbReference>
<keyword evidence="3" id="KW-0805">Transcription regulation</keyword>
<keyword evidence="2" id="KW-0902">Two-component regulatory system</keyword>
<dbReference type="SUPFAM" id="SSF52172">
    <property type="entry name" value="CheY-like"/>
    <property type="match status" value="1"/>
</dbReference>
<dbReference type="PANTHER" id="PTHR48111:SF22">
    <property type="entry name" value="REGULATOR OF RPOS"/>
    <property type="match status" value="1"/>
</dbReference>
<evidence type="ECO:0000259" key="9">
    <source>
        <dbReference type="PROSITE" id="PS51755"/>
    </source>
</evidence>
<evidence type="ECO:0000256" key="4">
    <source>
        <dbReference type="ARBA" id="ARBA00023125"/>
    </source>
</evidence>
<dbReference type="SMART" id="SM00862">
    <property type="entry name" value="Trans_reg_C"/>
    <property type="match status" value="1"/>
</dbReference>
<dbReference type="Pfam" id="PF00072">
    <property type="entry name" value="Response_reg"/>
    <property type="match status" value="1"/>
</dbReference>
<feature type="DNA-binding region" description="OmpR/PhoB-type" evidence="7">
    <location>
        <begin position="125"/>
        <end position="223"/>
    </location>
</feature>
<dbReference type="eggNOG" id="COG0745">
    <property type="taxonomic scope" value="Bacteria"/>
</dbReference>
<dbReference type="InterPro" id="IPR001789">
    <property type="entry name" value="Sig_transdc_resp-reg_receiver"/>
</dbReference>
<proteinExistence type="predicted"/>
<evidence type="ECO:0000256" key="1">
    <source>
        <dbReference type="ARBA" id="ARBA00022553"/>
    </source>
</evidence>
<dbReference type="GO" id="GO:0000156">
    <property type="term" value="F:phosphorelay response regulator activity"/>
    <property type="evidence" value="ECO:0007669"/>
    <property type="project" value="TreeGrafter"/>
</dbReference>
<accession>F7NP22</accession>